<organism evidence="10 11">
    <name type="scientific">Lederbergia citrea</name>
    <dbReference type="NCBI Taxonomy" id="2833581"/>
    <lineage>
        <taxon>Bacteria</taxon>
        <taxon>Bacillati</taxon>
        <taxon>Bacillota</taxon>
        <taxon>Bacilli</taxon>
        <taxon>Bacillales</taxon>
        <taxon>Bacillaceae</taxon>
        <taxon>Lederbergia</taxon>
    </lineage>
</organism>
<dbReference type="Proteomes" id="UP000676456">
    <property type="component" value="Unassembled WGS sequence"/>
</dbReference>
<dbReference type="PANTHER" id="PTHR48101">
    <property type="entry name" value="METHYLMALONYL-COA MUTASE, MITOCHONDRIAL-RELATED"/>
    <property type="match status" value="1"/>
</dbReference>
<name>A0A942Z3B1_9BACI</name>
<dbReference type="Gene3D" id="3.40.50.280">
    <property type="entry name" value="Cobalamin-binding domain"/>
    <property type="match status" value="1"/>
</dbReference>
<dbReference type="CDD" id="cd03679">
    <property type="entry name" value="MM_CoA_mutase_alpha_like"/>
    <property type="match status" value="1"/>
</dbReference>
<feature type="domain" description="B12-binding" evidence="9">
    <location>
        <begin position="581"/>
        <end position="713"/>
    </location>
</feature>
<gene>
    <name evidence="10" type="primary">scpA</name>
    <name evidence="10" type="ORF">KHA91_06245</name>
</gene>
<protein>
    <recommendedName>
        <fullName evidence="4">methylmalonyl-CoA mutase</fullName>
        <ecNumber evidence="4">5.4.99.2</ecNumber>
    </recommendedName>
</protein>
<comment type="subunit">
    <text evidence="3">Heterodimer of an alpha and a beta chain.</text>
</comment>
<dbReference type="GO" id="GO:0046872">
    <property type="term" value="F:metal ion binding"/>
    <property type="evidence" value="ECO:0007669"/>
    <property type="project" value="UniProtKB-KW"/>
</dbReference>
<reference evidence="10 11" key="1">
    <citation type="submission" date="2021-05" db="EMBL/GenBank/DDBJ databases">
        <title>Novel Bacillus species.</title>
        <authorList>
            <person name="Liu G."/>
        </authorList>
    </citation>
    <scope>NUCLEOTIDE SEQUENCE [LARGE SCALE GENOMIC DNA]</scope>
    <source>
        <strain evidence="10 11">FJAT-49682</strain>
    </source>
</reference>
<comment type="cofactor">
    <cofactor evidence="1">
        <name>adenosylcob(III)alamin</name>
        <dbReference type="ChEBI" id="CHEBI:18408"/>
    </cofactor>
</comment>
<dbReference type="InterPro" id="IPR058549">
    <property type="entry name" value="MeMalonylCoA_mutase_a/b_site"/>
</dbReference>
<evidence type="ECO:0000256" key="3">
    <source>
        <dbReference type="ARBA" id="ARBA00011870"/>
    </source>
</evidence>
<keyword evidence="5" id="KW-0846">Cobalamin</keyword>
<evidence type="ECO:0000313" key="11">
    <source>
        <dbReference type="Proteomes" id="UP000676456"/>
    </source>
</evidence>
<evidence type="ECO:0000259" key="9">
    <source>
        <dbReference type="PROSITE" id="PS51332"/>
    </source>
</evidence>
<dbReference type="GO" id="GO:0019678">
    <property type="term" value="P:propionate metabolic process, methylmalonyl pathway"/>
    <property type="evidence" value="ECO:0007669"/>
    <property type="project" value="TreeGrafter"/>
</dbReference>
<evidence type="ECO:0000313" key="10">
    <source>
        <dbReference type="EMBL" id="MBS4222359.1"/>
    </source>
</evidence>
<dbReference type="Pfam" id="PF02310">
    <property type="entry name" value="B12-binding"/>
    <property type="match status" value="1"/>
</dbReference>
<dbReference type="InterPro" id="IPR006158">
    <property type="entry name" value="Cobalamin-bd"/>
</dbReference>
<evidence type="ECO:0000256" key="1">
    <source>
        <dbReference type="ARBA" id="ARBA00001922"/>
    </source>
</evidence>
<dbReference type="PANTHER" id="PTHR48101:SF4">
    <property type="entry name" value="METHYLMALONYL-COA MUTASE, MITOCHONDRIAL"/>
    <property type="match status" value="1"/>
</dbReference>
<dbReference type="InterPro" id="IPR006099">
    <property type="entry name" value="MeMalonylCoA_mutase_a/b_cat"/>
</dbReference>
<dbReference type="InterPro" id="IPR006098">
    <property type="entry name" value="MMCoA_mutase_a_cat"/>
</dbReference>
<comment type="similarity">
    <text evidence="2">Belongs to the methylmalonyl-CoA mutase family.</text>
</comment>
<dbReference type="GO" id="GO:0031419">
    <property type="term" value="F:cobalamin binding"/>
    <property type="evidence" value="ECO:0007669"/>
    <property type="project" value="UniProtKB-KW"/>
</dbReference>
<dbReference type="NCBIfam" id="NF006944">
    <property type="entry name" value="PRK09426.1"/>
    <property type="match status" value="1"/>
</dbReference>
<accession>A0A942Z3B1</accession>
<dbReference type="InterPro" id="IPR036724">
    <property type="entry name" value="Cobalamin-bd_sf"/>
</dbReference>
<keyword evidence="11" id="KW-1185">Reference proteome</keyword>
<keyword evidence="7 10" id="KW-0413">Isomerase</keyword>
<dbReference type="FunFam" id="3.40.50.280:FF:000002">
    <property type="entry name" value="Methylmalonyl-CoA mutase, mitochondrial"/>
    <property type="match status" value="1"/>
</dbReference>
<evidence type="ECO:0000256" key="4">
    <source>
        <dbReference type="ARBA" id="ARBA00012398"/>
    </source>
</evidence>
<dbReference type="EC" id="5.4.99.2" evidence="4"/>
<dbReference type="InterPro" id="IPR006159">
    <property type="entry name" value="Acid_CoA_mut_C"/>
</dbReference>
<dbReference type="InterPro" id="IPR016176">
    <property type="entry name" value="Cbl-dep_enz_cat"/>
</dbReference>
<sequence>MSSKPDFQKISPIISEGDFKNNHPIASFETNEKIPVKSFYTEKDIDGLEHLDEMPGLPPYTRGPYPTMYVNRPWTVRQYAGFSTAEESNAFYRRNLAMGQKGLSVAFDLATHRGYDSDHPRVEGDVGKAGVAIDSVQDMKILFDSIPLDQMSVSMTMNGAVIPIMAFFIVAAEEQGVSKEKLAGTIQNDILKEYMVRNTYIYPPHMSMRIIGDIFEYTSKYMPKFNSISISGYHMQEAGAPADLELAYTLADGLDYVRTGLGVGMKIDDFAPRLSFFWGIGMNYFMEVAKLRAARKMWAQLMSQFNPQNPKSLALRAHSQTSGWSLTEQDPYNNVIRTLIEAHAAVMGHTQSLHTNALDEAIALPTDFSARIARNTQLYLQEETGLTNVIDPWGGSYYVESLTNDLMNRAWEHIEEIEELGGMAKAIETGLPKMRIEEAAAKRQAQIDSKEETIIGVNRYRLEQEEAMDILNIDNKAVREKQLERLKELKEKRCEVDVQAALAALTNGAIAKENLLELAVDAARARATLGEISDAIENACGRHKAVIRSVSGVYSSNFSNEEEITAVKSMSAEFLENEGRRPRILIAKMGQDGHDRGAKVIATAFADLGFDVDIGPLFQTPEETAKQAAENDVHVIGVSSLAAGHKTLLPRLIEELKKVGREDIVVVIGGVIPVQDYAFLKENGASAIFGPGTVIPVAAQKVIEEIYHRLGYEEVAETDG</sequence>
<evidence type="ECO:0000256" key="7">
    <source>
        <dbReference type="ARBA" id="ARBA00023235"/>
    </source>
</evidence>
<dbReference type="RefSeq" id="WP_213097312.1">
    <property type="nucleotide sequence ID" value="NZ_JAGYPN010000001.1"/>
</dbReference>
<dbReference type="PROSITE" id="PS00544">
    <property type="entry name" value="METMALONYL_COA_MUTASE"/>
    <property type="match status" value="1"/>
</dbReference>
<keyword evidence="8" id="KW-0170">Cobalt</keyword>
<dbReference type="Pfam" id="PF01642">
    <property type="entry name" value="MM_CoA_mutase"/>
    <property type="match status" value="1"/>
</dbReference>
<dbReference type="AlphaFoldDB" id="A0A942Z3B1"/>
<dbReference type="GO" id="GO:0004494">
    <property type="term" value="F:methylmalonyl-CoA mutase activity"/>
    <property type="evidence" value="ECO:0007669"/>
    <property type="project" value="UniProtKB-EC"/>
</dbReference>
<evidence type="ECO:0000256" key="6">
    <source>
        <dbReference type="ARBA" id="ARBA00022723"/>
    </source>
</evidence>
<keyword evidence="6" id="KW-0479">Metal-binding</keyword>
<dbReference type="GO" id="GO:0005737">
    <property type="term" value="C:cytoplasm"/>
    <property type="evidence" value="ECO:0007669"/>
    <property type="project" value="TreeGrafter"/>
</dbReference>
<evidence type="ECO:0000256" key="5">
    <source>
        <dbReference type="ARBA" id="ARBA00022628"/>
    </source>
</evidence>
<dbReference type="NCBIfam" id="TIGR00640">
    <property type="entry name" value="acid_CoA_mut_C"/>
    <property type="match status" value="1"/>
</dbReference>
<dbReference type="SUPFAM" id="SSF51703">
    <property type="entry name" value="Cobalamin (vitamin B12)-dependent enzymes"/>
    <property type="match status" value="1"/>
</dbReference>
<dbReference type="EMBL" id="JAGYPN010000001">
    <property type="protein sequence ID" value="MBS4222359.1"/>
    <property type="molecule type" value="Genomic_DNA"/>
</dbReference>
<dbReference type="CDD" id="cd02071">
    <property type="entry name" value="MM_CoA_mut_B12_BD"/>
    <property type="match status" value="1"/>
</dbReference>
<dbReference type="Gene3D" id="3.20.20.240">
    <property type="entry name" value="Methylmalonyl-CoA mutase"/>
    <property type="match status" value="1"/>
</dbReference>
<dbReference type="FunFam" id="3.20.20.240:FF:000001">
    <property type="entry name" value="Probable methylmalonyl-coa mutase"/>
    <property type="match status" value="1"/>
</dbReference>
<evidence type="ECO:0000256" key="8">
    <source>
        <dbReference type="ARBA" id="ARBA00023285"/>
    </source>
</evidence>
<evidence type="ECO:0000256" key="2">
    <source>
        <dbReference type="ARBA" id="ARBA00008465"/>
    </source>
</evidence>
<dbReference type="SUPFAM" id="SSF52242">
    <property type="entry name" value="Cobalamin (vitamin B12)-binding domain"/>
    <property type="match status" value="1"/>
</dbReference>
<proteinExistence type="inferred from homology"/>
<dbReference type="NCBIfam" id="TIGR00641">
    <property type="entry name" value="acid_CoA_mut_N"/>
    <property type="match status" value="1"/>
</dbReference>
<dbReference type="PROSITE" id="PS51332">
    <property type="entry name" value="B12_BINDING"/>
    <property type="match status" value="1"/>
</dbReference>
<comment type="caution">
    <text evidence="10">The sequence shown here is derived from an EMBL/GenBank/DDBJ whole genome shotgun (WGS) entry which is preliminary data.</text>
</comment>